<accession>X1N675</accession>
<dbReference type="InterPro" id="IPR036388">
    <property type="entry name" value="WH-like_DNA-bd_sf"/>
</dbReference>
<gene>
    <name evidence="2" type="ORF">S06H3_44432</name>
</gene>
<name>X1N675_9ZZZZ</name>
<dbReference type="EMBL" id="BARV01027629">
    <property type="protein sequence ID" value="GAI39487.1"/>
    <property type="molecule type" value="Genomic_DNA"/>
</dbReference>
<dbReference type="SUPFAM" id="SSF46785">
    <property type="entry name" value="Winged helix' DNA-binding domain"/>
    <property type="match status" value="1"/>
</dbReference>
<sequence>MKITNPIARRLEVYRAMSDPTRVGVALTTLNDEAVGFNEIKRAVKIKNPQTLVYHLDRLIRAGLVQNDKGGYIATPKLRELLEKEGFLK</sequence>
<protein>
    <recommendedName>
        <fullName evidence="1">DUF7347 domain-containing protein</fullName>
    </recommendedName>
</protein>
<comment type="caution">
    <text evidence="2">The sequence shown here is derived from an EMBL/GenBank/DDBJ whole genome shotgun (WGS) entry which is preliminary data.</text>
</comment>
<dbReference type="InterPro" id="IPR036390">
    <property type="entry name" value="WH_DNA-bd_sf"/>
</dbReference>
<dbReference type="InterPro" id="IPR055771">
    <property type="entry name" value="DUF7347"/>
</dbReference>
<dbReference type="Gene3D" id="1.10.10.10">
    <property type="entry name" value="Winged helix-like DNA-binding domain superfamily/Winged helix DNA-binding domain"/>
    <property type="match status" value="1"/>
</dbReference>
<dbReference type="AlphaFoldDB" id="X1N675"/>
<organism evidence="2">
    <name type="scientific">marine sediment metagenome</name>
    <dbReference type="NCBI Taxonomy" id="412755"/>
    <lineage>
        <taxon>unclassified sequences</taxon>
        <taxon>metagenomes</taxon>
        <taxon>ecological metagenomes</taxon>
    </lineage>
</organism>
<feature type="domain" description="DUF7347" evidence="1">
    <location>
        <begin position="12"/>
        <end position="75"/>
    </location>
</feature>
<evidence type="ECO:0000313" key="2">
    <source>
        <dbReference type="EMBL" id="GAI39487.1"/>
    </source>
</evidence>
<proteinExistence type="predicted"/>
<evidence type="ECO:0000259" key="1">
    <source>
        <dbReference type="Pfam" id="PF24038"/>
    </source>
</evidence>
<dbReference type="Pfam" id="PF24038">
    <property type="entry name" value="DUF7347"/>
    <property type="match status" value="1"/>
</dbReference>
<reference evidence="2" key="1">
    <citation type="journal article" date="2014" name="Front. Microbiol.">
        <title>High frequency of phylogenetically diverse reductive dehalogenase-homologous genes in deep subseafloor sedimentary metagenomes.</title>
        <authorList>
            <person name="Kawai M."/>
            <person name="Futagami T."/>
            <person name="Toyoda A."/>
            <person name="Takaki Y."/>
            <person name="Nishi S."/>
            <person name="Hori S."/>
            <person name="Arai W."/>
            <person name="Tsubouchi T."/>
            <person name="Morono Y."/>
            <person name="Uchiyama I."/>
            <person name="Ito T."/>
            <person name="Fujiyama A."/>
            <person name="Inagaki F."/>
            <person name="Takami H."/>
        </authorList>
    </citation>
    <scope>NUCLEOTIDE SEQUENCE</scope>
    <source>
        <strain evidence="2">Expedition CK06-06</strain>
    </source>
</reference>